<evidence type="ECO:0000256" key="2">
    <source>
        <dbReference type="ARBA" id="ARBA00006339"/>
    </source>
</evidence>
<keyword evidence="9" id="KW-0735">Signal-anchor</keyword>
<evidence type="ECO:0000256" key="4">
    <source>
        <dbReference type="ARBA" id="ARBA00022692"/>
    </source>
</evidence>
<dbReference type="PANTHER" id="PTHR12137:SF54">
    <property type="entry name" value="CARBOHYDRATE SULFOTRANSFERASE"/>
    <property type="match status" value="1"/>
</dbReference>
<keyword evidence="4" id="KW-0812">Transmembrane</keyword>
<keyword evidence="8 9" id="KW-0325">Glycoprotein</keyword>
<accession>A0A9N9MQC5</accession>
<dbReference type="EC" id="2.8.2.-" evidence="9"/>
<keyword evidence="5" id="KW-1133">Transmembrane helix</keyword>
<dbReference type="OrthoDB" id="2019940at2759"/>
<evidence type="ECO:0000256" key="3">
    <source>
        <dbReference type="ARBA" id="ARBA00022679"/>
    </source>
</evidence>
<name>A0A9N9MQC5_9CUCU</name>
<gene>
    <name evidence="10" type="ORF">CEUTPL_LOCUS8319</name>
</gene>
<keyword evidence="11" id="KW-1185">Reference proteome</keyword>
<dbReference type="EMBL" id="OU892280">
    <property type="protein sequence ID" value="CAG9767762.1"/>
    <property type="molecule type" value="Genomic_DNA"/>
</dbReference>
<dbReference type="GO" id="GO:0008146">
    <property type="term" value="F:sulfotransferase activity"/>
    <property type="evidence" value="ECO:0007669"/>
    <property type="project" value="InterPro"/>
</dbReference>
<evidence type="ECO:0000256" key="5">
    <source>
        <dbReference type="ARBA" id="ARBA00022989"/>
    </source>
</evidence>
<dbReference type="Pfam" id="PF03567">
    <property type="entry name" value="Sulfotransfer_2"/>
    <property type="match status" value="1"/>
</dbReference>
<dbReference type="Proteomes" id="UP001152799">
    <property type="component" value="Chromosome 4"/>
</dbReference>
<dbReference type="InterPro" id="IPR018011">
    <property type="entry name" value="Carb_sulfotrans_8-10"/>
</dbReference>
<reference evidence="10" key="1">
    <citation type="submission" date="2022-01" db="EMBL/GenBank/DDBJ databases">
        <authorList>
            <person name="King R."/>
        </authorList>
    </citation>
    <scope>NUCLEOTIDE SEQUENCE</scope>
</reference>
<dbReference type="GO" id="GO:0016051">
    <property type="term" value="P:carbohydrate biosynthetic process"/>
    <property type="evidence" value="ECO:0007669"/>
    <property type="project" value="InterPro"/>
</dbReference>
<keyword evidence="6 9" id="KW-0333">Golgi apparatus</keyword>
<sequence length="304" mass="35054">MLGLEKRRWVFVAMMMGSFMSNSCCSTEKYPWLEQISRQEELTLGCDNLGVSRRTPYDVSKLSHILVDHSHKLLYCYVPKVACTNWKRVMMVLTGQSNASNLVSIPASEAHFNGSTIRLSQLPEAEIKQVLYEYTLFLIARHPFERLLSAYRNKFTDNIPSSKYFQARYGKHIIKKYRSAATESDLDSGANVSFPEFVTYLLNEGVDSNEHWAPIYDLCLPCTLNYTFIGHYETLAQDSKTILEMVDAPPIVFPVTRAGHTRDKLREYFQQLSIFNIEHLYKKYLPDFKLFGYGLEDLLGYDLA</sequence>
<evidence type="ECO:0000256" key="9">
    <source>
        <dbReference type="RuleBase" id="RU364020"/>
    </source>
</evidence>
<evidence type="ECO:0000313" key="10">
    <source>
        <dbReference type="EMBL" id="CAG9767762.1"/>
    </source>
</evidence>
<dbReference type="InterPro" id="IPR005331">
    <property type="entry name" value="Sulfotransferase"/>
</dbReference>
<comment type="subcellular location">
    <subcellularLocation>
        <location evidence="1 9">Golgi apparatus membrane</location>
        <topology evidence="1 9">Single-pass type II membrane protein</topology>
    </subcellularLocation>
</comment>
<evidence type="ECO:0000256" key="6">
    <source>
        <dbReference type="ARBA" id="ARBA00023034"/>
    </source>
</evidence>
<evidence type="ECO:0000256" key="7">
    <source>
        <dbReference type="ARBA" id="ARBA00023136"/>
    </source>
</evidence>
<comment type="similarity">
    <text evidence="2 9">Belongs to the sulfotransferase 2 family.</text>
</comment>
<organism evidence="10 11">
    <name type="scientific">Ceutorhynchus assimilis</name>
    <name type="common">cabbage seed weevil</name>
    <dbReference type="NCBI Taxonomy" id="467358"/>
    <lineage>
        <taxon>Eukaryota</taxon>
        <taxon>Metazoa</taxon>
        <taxon>Ecdysozoa</taxon>
        <taxon>Arthropoda</taxon>
        <taxon>Hexapoda</taxon>
        <taxon>Insecta</taxon>
        <taxon>Pterygota</taxon>
        <taxon>Neoptera</taxon>
        <taxon>Endopterygota</taxon>
        <taxon>Coleoptera</taxon>
        <taxon>Polyphaga</taxon>
        <taxon>Cucujiformia</taxon>
        <taxon>Curculionidae</taxon>
        <taxon>Ceutorhynchinae</taxon>
        <taxon>Ceutorhynchus</taxon>
    </lineage>
</organism>
<evidence type="ECO:0000313" key="11">
    <source>
        <dbReference type="Proteomes" id="UP001152799"/>
    </source>
</evidence>
<dbReference type="PANTHER" id="PTHR12137">
    <property type="entry name" value="CARBOHYDRATE SULFOTRANSFERASE"/>
    <property type="match status" value="1"/>
</dbReference>
<protein>
    <recommendedName>
        <fullName evidence="9">Carbohydrate sulfotransferase</fullName>
        <ecNumber evidence="9">2.8.2.-</ecNumber>
    </recommendedName>
</protein>
<dbReference type="GO" id="GO:0000139">
    <property type="term" value="C:Golgi membrane"/>
    <property type="evidence" value="ECO:0007669"/>
    <property type="project" value="UniProtKB-SubCell"/>
</dbReference>
<keyword evidence="7" id="KW-0472">Membrane</keyword>
<evidence type="ECO:0000256" key="1">
    <source>
        <dbReference type="ARBA" id="ARBA00004323"/>
    </source>
</evidence>
<keyword evidence="9" id="KW-0119">Carbohydrate metabolism</keyword>
<keyword evidence="3 9" id="KW-0808">Transferase</keyword>
<dbReference type="AlphaFoldDB" id="A0A9N9MQC5"/>
<evidence type="ECO:0000256" key="8">
    <source>
        <dbReference type="ARBA" id="ARBA00023180"/>
    </source>
</evidence>
<proteinExistence type="inferred from homology"/>